<reference evidence="1 2" key="1">
    <citation type="submission" date="2008-04" db="EMBL/GenBank/DDBJ databases">
        <title>Genome diversity and DNA divergence of Rhizobium etli.</title>
        <authorList>
            <person name="Gonzalez V."/>
            <person name="Acosta J.L."/>
            <person name="Santamaria R.I."/>
            <person name="Bustos P."/>
            <person name="Hernandez-Gonzalez I.L."/>
            <person name="Fernandez J.L."/>
            <person name="Diaz R."/>
            <person name="Flores M."/>
            <person name="Mora J."/>
            <person name="Palacios R."/>
            <person name="Davila G."/>
        </authorList>
    </citation>
    <scope>NUCLEOTIDE SEQUENCE [LARGE SCALE GENOMIC DNA]</scope>
    <source>
        <strain evidence="1 2">CIAT 652</strain>
    </source>
</reference>
<organism evidence="1 2">
    <name type="scientific">Rhizobium etli (strain CIAT 652)</name>
    <dbReference type="NCBI Taxonomy" id="491916"/>
    <lineage>
        <taxon>Bacteria</taxon>
        <taxon>Pseudomonadati</taxon>
        <taxon>Pseudomonadota</taxon>
        <taxon>Alphaproteobacteria</taxon>
        <taxon>Hyphomicrobiales</taxon>
        <taxon>Rhizobiaceae</taxon>
        <taxon>Rhizobium/Agrobacterium group</taxon>
        <taxon>Rhizobium</taxon>
    </lineage>
</organism>
<evidence type="ECO:0000313" key="2">
    <source>
        <dbReference type="Proteomes" id="UP000008817"/>
    </source>
</evidence>
<evidence type="ECO:0000313" key="1">
    <source>
        <dbReference type="EMBL" id="ACE90335.1"/>
    </source>
</evidence>
<dbReference type="Proteomes" id="UP000008817">
    <property type="component" value="Chromosome"/>
</dbReference>
<gene>
    <name evidence="1" type="ordered locus">RHECIAT_CH0001354</name>
</gene>
<proteinExistence type="predicted"/>
<sequence>MSGVLGQPLVADSGKPEDLGFAGFLVLRTRRPRSPIRQCDYYCHSRLHALPETDELAMDFTLPANVRAGASCGAGMTEPRAFAPFPRHLIEIP</sequence>
<name>B3PU31_RHIE6</name>
<protein>
    <submittedName>
        <fullName evidence="1">Hypothetical conserved protein</fullName>
    </submittedName>
</protein>
<dbReference type="EMBL" id="CP001074">
    <property type="protein sequence ID" value="ACE90335.1"/>
    <property type="molecule type" value="Genomic_DNA"/>
</dbReference>
<accession>B3PU31</accession>
<dbReference type="AlphaFoldDB" id="B3PU31"/>
<dbReference type="KEGG" id="rec:RHECIAT_CH0001354"/>
<dbReference type="HOGENOM" id="CLU_2397511_0_0_5"/>